<dbReference type="PROSITE" id="PS50011">
    <property type="entry name" value="PROTEIN_KINASE_DOM"/>
    <property type="match status" value="1"/>
</dbReference>
<dbReference type="PANTHER" id="PTHR44329">
    <property type="entry name" value="SERINE/THREONINE-PROTEIN KINASE TNNI3K-RELATED"/>
    <property type="match status" value="1"/>
</dbReference>
<evidence type="ECO:0000313" key="3">
    <source>
        <dbReference type="Proteomes" id="UP000053477"/>
    </source>
</evidence>
<dbReference type="GO" id="GO:0005524">
    <property type="term" value="F:ATP binding"/>
    <property type="evidence" value="ECO:0007669"/>
    <property type="project" value="InterPro"/>
</dbReference>
<dbReference type="InterPro" id="IPR011009">
    <property type="entry name" value="Kinase-like_dom_sf"/>
</dbReference>
<keyword evidence="3" id="KW-1185">Reference proteome</keyword>
<gene>
    <name evidence="2" type="ORF">SCHPADRAFT_828241</name>
</gene>
<name>A0A0H2S8X9_9AGAM</name>
<dbReference type="AlphaFoldDB" id="A0A0H2S8X9"/>
<feature type="non-terminal residue" evidence="2">
    <location>
        <position position="1"/>
    </location>
</feature>
<dbReference type="EMBL" id="KQ085962">
    <property type="protein sequence ID" value="KLO13306.1"/>
    <property type="molecule type" value="Genomic_DNA"/>
</dbReference>
<organism evidence="2 3">
    <name type="scientific">Schizopora paradoxa</name>
    <dbReference type="NCBI Taxonomy" id="27342"/>
    <lineage>
        <taxon>Eukaryota</taxon>
        <taxon>Fungi</taxon>
        <taxon>Dikarya</taxon>
        <taxon>Basidiomycota</taxon>
        <taxon>Agaricomycotina</taxon>
        <taxon>Agaricomycetes</taxon>
        <taxon>Hymenochaetales</taxon>
        <taxon>Schizoporaceae</taxon>
        <taxon>Schizopora</taxon>
    </lineage>
</organism>
<accession>A0A0H2S8X9</accession>
<dbReference type="PANTHER" id="PTHR44329:SF260">
    <property type="entry name" value="PROTEIN KINASE DOMAIN-CONTAINING PROTEIN"/>
    <property type="match status" value="1"/>
</dbReference>
<feature type="domain" description="Protein kinase" evidence="1">
    <location>
        <begin position="1"/>
        <end position="224"/>
    </location>
</feature>
<dbReference type="Gene3D" id="1.10.510.10">
    <property type="entry name" value="Transferase(Phosphotransferase) domain 1"/>
    <property type="match status" value="1"/>
</dbReference>
<keyword evidence="2" id="KW-0418">Kinase</keyword>
<evidence type="ECO:0000259" key="1">
    <source>
        <dbReference type="PROSITE" id="PS50011"/>
    </source>
</evidence>
<dbReference type="SMART" id="SM00220">
    <property type="entry name" value="S_TKc"/>
    <property type="match status" value="1"/>
</dbReference>
<proteinExistence type="predicted"/>
<dbReference type="Pfam" id="PF07714">
    <property type="entry name" value="PK_Tyr_Ser-Thr"/>
    <property type="match status" value="1"/>
</dbReference>
<dbReference type="InterPro" id="IPR008271">
    <property type="entry name" value="Ser/Thr_kinase_AS"/>
</dbReference>
<sequence>FRYEAEIWYRLNHPNVLRLYGLYLDGPALYMVSPWQQNGPLSLYIKANPTVNKLTLLRQVADALAYLHSNDPVIIHGDIKGQNVLISDNGSAILCDFGLSMILSEIAGVSATPSGVQDGGSTRYMAPELMQGDHSKTCLSDTYAYAMLMIEVFSGSHPFPNLRYDASLVAAIMTGQRPACPFDLRGEDQNRNARLWRLIQICWHANPQFRPVMSGVNDLMQEIIGDDEMRQCVLKDFVILGRIDLGDYLHWVAKGKFLWQYISKVSY</sequence>
<dbReference type="InterPro" id="IPR000719">
    <property type="entry name" value="Prot_kinase_dom"/>
</dbReference>
<dbReference type="Proteomes" id="UP000053477">
    <property type="component" value="Unassembled WGS sequence"/>
</dbReference>
<reference evidence="2 3" key="1">
    <citation type="submission" date="2015-04" db="EMBL/GenBank/DDBJ databases">
        <title>Complete genome sequence of Schizopora paradoxa KUC8140, a cosmopolitan wood degrader in East Asia.</title>
        <authorList>
            <consortium name="DOE Joint Genome Institute"/>
            <person name="Min B."/>
            <person name="Park H."/>
            <person name="Jang Y."/>
            <person name="Kim J.-J."/>
            <person name="Kim K.H."/>
            <person name="Pangilinan J."/>
            <person name="Lipzen A."/>
            <person name="Riley R."/>
            <person name="Grigoriev I.V."/>
            <person name="Spatafora J.W."/>
            <person name="Choi I.-G."/>
        </authorList>
    </citation>
    <scope>NUCLEOTIDE SEQUENCE [LARGE SCALE GENOMIC DNA]</scope>
    <source>
        <strain evidence="2 3">KUC8140</strain>
    </source>
</reference>
<dbReference type="InterPro" id="IPR001245">
    <property type="entry name" value="Ser-Thr/Tyr_kinase_cat_dom"/>
</dbReference>
<dbReference type="GO" id="GO:0004674">
    <property type="term" value="F:protein serine/threonine kinase activity"/>
    <property type="evidence" value="ECO:0007669"/>
    <property type="project" value="TreeGrafter"/>
</dbReference>
<dbReference type="SUPFAM" id="SSF56112">
    <property type="entry name" value="Protein kinase-like (PK-like)"/>
    <property type="match status" value="1"/>
</dbReference>
<evidence type="ECO:0000313" key="2">
    <source>
        <dbReference type="EMBL" id="KLO13306.1"/>
    </source>
</evidence>
<keyword evidence="2" id="KW-0808">Transferase</keyword>
<dbReference type="InterPro" id="IPR051681">
    <property type="entry name" value="Ser/Thr_Kinases-Pseudokinases"/>
</dbReference>
<dbReference type="InParanoid" id="A0A0H2S8X9"/>
<dbReference type="PROSITE" id="PS00108">
    <property type="entry name" value="PROTEIN_KINASE_ST"/>
    <property type="match status" value="1"/>
</dbReference>
<protein>
    <submittedName>
        <fullName evidence="2">Kinase-like protein</fullName>
    </submittedName>
</protein>
<dbReference type="OrthoDB" id="346907at2759"/>
<dbReference type="STRING" id="27342.A0A0H2S8X9"/>
<dbReference type="PIRSF" id="PIRSF000654">
    <property type="entry name" value="Integrin-linked_kinase"/>
    <property type="match status" value="1"/>
</dbReference>